<reference evidence="4 5" key="1">
    <citation type="journal article" date="2010" name="Stand. Genomic Sci.">
        <title>Complete genome sequence of Spirosoma linguale type strain (1).</title>
        <authorList>
            <person name="Lail K."/>
            <person name="Sikorski J."/>
            <person name="Saunders E."/>
            <person name="Lapidus A."/>
            <person name="Glavina Del Rio T."/>
            <person name="Copeland A."/>
            <person name="Tice H."/>
            <person name="Cheng J.-F."/>
            <person name="Lucas S."/>
            <person name="Nolan M."/>
            <person name="Bruce D."/>
            <person name="Goodwin L."/>
            <person name="Pitluck S."/>
            <person name="Ivanova N."/>
            <person name="Mavromatis K."/>
            <person name="Ovchinnikova G."/>
            <person name="Pati A."/>
            <person name="Chen A."/>
            <person name="Palaniappan K."/>
            <person name="Land M."/>
            <person name="Hauser L."/>
            <person name="Chang Y.-J."/>
            <person name="Jeffries C.D."/>
            <person name="Chain P."/>
            <person name="Brettin T."/>
            <person name="Detter J.C."/>
            <person name="Schuetze A."/>
            <person name="Rohde M."/>
            <person name="Tindall B.J."/>
            <person name="Goeker M."/>
            <person name="Bristow J."/>
            <person name="Eisen J.A."/>
            <person name="Markowitz V."/>
            <person name="Hugenholtz P."/>
            <person name="Kyrpides N.C."/>
            <person name="Klenk H.-P."/>
            <person name="Chen F."/>
        </authorList>
    </citation>
    <scope>NUCLEOTIDE SEQUENCE [LARGE SCALE GENOMIC DNA]</scope>
    <source>
        <strain evidence="5">ATCC 33905 / DSM 74 / LMG 10896 / Claus 1</strain>
    </source>
</reference>
<sequence>MNRFYQALSLFVTGTLRCRWSILLVLSLMSQRNVAQSIQNYPVHTSAYFVGPPSQRLADYFSADKRLLVDLLLKDLTKPAIQVYLRWSLEGVGIRVGSQPGYVPPHFITLQPGILNRQRGSDLQADYFNPAAIQTQGIDPRSAYTIQLPEGFYTLNLEALEASTGQIVSNTSQTFLVLTYPQPPLLNLPLTGSELSPTALQKVPISWSPRHFATPTTNAVYTLKVCEVPEGFEPNEQVMLTCTEPRLEMTIPATTTAPDITQWIKPLEVGHRYAFQVSVTDLSGEMTNFVNQGRSQVSYFRYGKECRPPAFTIQSLGSDRVQLSWERTEGAQGYVVEYKLATAPDWQTLSATGTAQVIGGLKPTADYLFRMRSDCGGSAPSAPGEIQTWNIRDEAPDTPLQLPLTLTNPIAIRVQTGPDGQAQLPTSLSALYRNYPSPSAPSPGTTSPPAGSNPTPGSQPTTTGAVSTTDTGGTGQATSSPTPADAALLTLPYCAMQASSFAGCEVPHPSVALPTGEKELTSLQVGDVLGIYDYAVFVTRVGGGSPLSGEGLARLPFLGGTMVLVEFSGVSARAGEDGTNGGCVYQLAPSGFFRIKRTTQAQVLAAQQGLIRQVLVQHSGNPADSTRGNPFVGTLGEALAKYDSVVVSLGTPQRQTLSAATRQSLIQYLAAVAQGSESIRNSFDAVYGGSQERLVVSIRDSLAQLMGQVRASLTAVQSGSSGADLEQLAARYEALFAQLGQLTSPSHPTPVSPSLSPVVLSQLTDTSVKLSWQGDPSFSRYVVHYQLEGGGELLQTVTGTNIQLVNLKAGSNYNYTIEGYKGTELVSRYGGTPFTTLTKTIPAPQNLTYAVVDDHRVKLSWDKNSQHVSYKLVYTDATGEQRTVYPTTNQVKLTGLATNQAYTYAVMAYGSGSLVSDGATSNFQLGTVCYATMQASAERVIAGTEVTLTVSSCRDKEGNPGMVIWTGKGLPQTFGTTQVFRPSETATYTSSCRLMVDNGNGPEPVSCSDSKTITVDKACTGVIATVSPKTVDQYQPIVLQATGCASNIRWGVGYPTDAGVVSTQQAAIIYPTTSQNKAQIYTLACKDQTGTTCLVQAGTVYTQCAFKLGVTTQSSGGVWGINAKANKQIIVEATGCSGEIVWQREGGNSNIEINQVNGPVPANTIVYSNIRTGFTVNATCRTTGCQATTGPLDVPSTSTLCDMDHRLFIQNLGASTGDLRLAVSTINGKLPGLTDLPLKWDDNGSTTNPRTIPRPNVPSVFSVTTEIGGCKAAYAYQPTPPSPNTLPPIPCIEFTISAPPTTDIPWNKSAVEVTLGASGCANPDPGIVSWTDQAGNPILPDKTGNITVVFSQTGTSSFSATCSLTGETKVATITIRKGTKPPVTFKVTPSASGIIPAGGGPVDLLLQSSGCTDADPALPDGTVTWRNPNKSPIAAVPGKIGSTRVSFTQPGTYTYTATCSLNNVTLPVTVTVTQQVIPIPTDPCNFYAYTNSQDNFFPTNSYNNIELTVVGGTSIAIYPENGAPPITNIGGGKYVASTSAITQPIIFSYRITNTGQGGECTTRVVINLYDQVTTYHSFVASSVTPPTPAYPEKPSGNCGSYYAGSGAATFGIPWNGNQYQVDKVKRSNHPNLGVFASYLRKADDENRSVTNLPDLVGLVDKQCDARKGRLRFYADYSRSIELPIGAALTPMLHVMVPRPDRTTTYYGRCFYDEGYCDSEITLSTNLNGGGRVGTSEDSSTTDGGRQAATQRCVYSTQAAVKTLLAHVLCDKLSAVPGGEEAKLAAIKATLQQQGIQLADITDAMVANLKAGDCANVVTALTNVPKGADDVQPVADLDKLINNDLVNTLVNDALSAVAEDDVIDTDFVEREIETFTPTGGLRVANPNARLADPGTCPVYYFSPAGKRIVVPDVRACVVSVNGVLLQFVRDGKTYIPLYSRTTNAFLGYYEQTAFLAKAKPNTVNGKTVDIAPKTALTDWVIDIQYPDEQTGLARYREFININKTRPGIILNYSEEAYGQILAILAQLPDLHFQTVEGNGSPFLYDMAKHLKQLTTYLQQSNDRLATLVGIVNDSAYVCPVANPPAANADPVCKLYSCVYNSSLKNSDRDLLNARLDLDTRQKLLSLLAQGSLTSGWVPVGCAVSADGEGAILSLLRSTQENDRKAILDHINGSLVTNSYSPLQAFISKLDGSNFDALMSLLTSWVTTYYPSSESWASILQRQDRAKRNILVLGNFSDRYSLSAQYSANKTLLNVEVSVRLSTTKLFKRKIDVLDYVVVKFANDYAAGSQTFESGKIYKLPAVLVYELMNAMQRQTRLDLAKYGAYGVFAALTAGEIVAAETGIELTLALLDMGVFGTDIVINEVLATKLNQTPDGKAFLDKYNKFALIYGGVRVYADLTGLTAQMKSLANKLDDPEIKTLQQSVELSQLDKDLAELKTAILSDDPTSVQKWFDLFQETFLYKGAASSTHSIRYEQIIADLKVNNVKVKYTTDIKSWYGNYQPTKGEAGQLTINPDVDLSTLEHEYKHFLDDKANNYPGPFYYLYDDAGIPVRIKMERASYDIEKSIIQQRVDLTEAEKVKFSTMYENLYEYEIFKITRKTPDIR</sequence>
<evidence type="ECO:0000313" key="4">
    <source>
        <dbReference type="EMBL" id="ADB40273.1"/>
    </source>
</evidence>
<dbReference type="eggNOG" id="COG3170">
    <property type="taxonomic scope" value="Bacteria"/>
</dbReference>
<dbReference type="InterPro" id="IPR050991">
    <property type="entry name" value="ECM_Regulatory_Proteins"/>
</dbReference>
<evidence type="ECO:0000256" key="1">
    <source>
        <dbReference type="ARBA" id="ARBA00022737"/>
    </source>
</evidence>
<protein>
    <submittedName>
        <fullName evidence="4">Fibronectin type III domain protein</fullName>
    </submittedName>
</protein>
<dbReference type="Pfam" id="PF00041">
    <property type="entry name" value="fn3"/>
    <property type="match status" value="1"/>
</dbReference>
<feature type="domain" description="Fibronectin type-III" evidence="3">
    <location>
        <begin position="754"/>
        <end position="841"/>
    </location>
</feature>
<gene>
    <name evidence="4" type="ordered locus">Slin_4291</name>
</gene>
<accession>D2QKV7</accession>
<dbReference type="PANTHER" id="PTHR46708:SF2">
    <property type="entry name" value="FIBRONECTIN TYPE-III DOMAIN-CONTAINING PROTEIN"/>
    <property type="match status" value="1"/>
</dbReference>
<dbReference type="SUPFAM" id="SSF49265">
    <property type="entry name" value="Fibronectin type III"/>
    <property type="match status" value="2"/>
</dbReference>
<evidence type="ECO:0000256" key="2">
    <source>
        <dbReference type="SAM" id="MobiDB-lite"/>
    </source>
</evidence>
<dbReference type="InterPro" id="IPR003961">
    <property type="entry name" value="FN3_dom"/>
</dbReference>
<dbReference type="Proteomes" id="UP000002028">
    <property type="component" value="Chromosome"/>
</dbReference>
<dbReference type="RefSeq" id="WP_012928781.1">
    <property type="nucleotide sequence ID" value="NC_013730.1"/>
</dbReference>
<feature type="compositionally biased region" description="Low complexity" evidence="2">
    <location>
        <begin position="442"/>
        <end position="471"/>
    </location>
</feature>
<dbReference type="HOGENOM" id="CLU_227876_0_0_10"/>
<dbReference type="InterPro" id="IPR036116">
    <property type="entry name" value="FN3_sf"/>
</dbReference>
<feature type="compositionally biased region" description="Polar residues" evidence="2">
    <location>
        <begin position="1735"/>
        <end position="1746"/>
    </location>
</feature>
<dbReference type="STRING" id="504472.Slin_4291"/>
<dbReference type="Gene3D" id="2.60.40.10">
    <property type="entry name" value="Immunoglobulins"/>
    <property type="match status" value="3"/>
</dbReference>
<dbReference type="PANTHER" id="PTHR46708">
    <property type="entry name" value="TENASCIN"/>
    <property type="match status" value="1"/>
</dbReference>
<proteinExistence type="predicted"/>
<keyword evidence="5" id="KW-1185">Reference proteome</keyword>
<dbReference type="SMART" id="SM00060">
    <property type="entry name" value="FN3"/>
    <property type="match status" value="4"/>
</dbReference>
<dbReference type="PROSITE" id="PS50853">
    <property type="entry name" value="FN3"/>
    <property type="match status" value="3"/>
</dbReference>
<dbReference type="EMBL" id="CP001769">
    <property type="protein sequence ID" value="ADB40273.1"/>
    <property type="molecule type" value="Genomic_DNA"/>
</dbReference>
<dbReference type="CDD" id="cd00063">
    <property type="entry name" value="FN3"/>
    <property type="match status" value="3"/>
</dbReference>
<keyword evidence="1" id="KW-0677">Repeat</keyword>
<feature type="region of interest" description="Disordered" evidence="2">
    <location>
        <begin position="431"/>
        <end position="483"/>
    </location>
</feature>
<evidence type="ECO:0000259" key="3">
    <source>
        <dbReference type="PROSITE" id="PS50853"/>
    </source>
</evidence>
<feature type="domain" description="Fibronectin type-III" evidence="3">
    <location>
        <begin position="307"/>
        <end position="391"/>
    </location>
</feature>
<dbReference type="InterPro" id="IPR013783">
    <property type="entry name" value="Ig-like_fold"/>
</dbReference>
<name>D2QKV7_SPILD</name>
<feature type="region of interest" description="Disordered" evidence="2">
    <location>
        <begin position="1727"/>
        <end position="1746"/>
    </location>
</feature>
<evidence type="ECO:0000313" key="5">
    <source>
        <dbReference type="Proteomes" id="UP000002028"/>
    </source>
</evidence>
<dbReference type="KEGG" id="sli:Slin_4291"/>
<organism evidence="4 5">
    <name type="scientific">Spirosoma linguale (strain ATCC 33905 / DSM 74 / LMG 10896 / Claus 1)</name>
    <dbReference type="NCBI Taxonomy" id="504472"/>
    <lineage>
        <taxon>Bacteria</taxon>
        <taxon>Pseudomonadati</taxon>
        <taxon>Bacteroidota</taxon>
        <taxon>Cytophagia</taxon>
        <taxon>Cytophagales</taxon>
        <taxon>Cytophagaceae</taxon>
        <taxon>Spirosoma</taxon>
    </lineage>
</organism>
<feature type="domain" description="Fibronectin type-III" evidence="3">
    <location>
        <begin position="843"/>
        <end position="931"/>
    </location>
</feature>